<comment type="caution">
    <text evidence="6">The sequence shown here is derived from an EMBL/GenBank/DDBJ whole genome shotgun (WGS) entry which is preliminary data.</text>
</comment>
<evidence type="ECO:0000313" key="6">
    <source>
        <dbReference type="EMBL" id="KAK6158990.1"/>
    </source>
</evidence>
<dbReference type="PROSITE" id="PS50096">
    <property type="entry name" value="IQ"/>
    <property type="match status" value="2"/>
</dbReference>
<evidence type="ECO:0000259" key="5">
    <source>
        <dbReference type="Pfam" id="PF13178"/>
    </source>
</evidence>
<keyword evidence="7" id="KW-1185">Reference proteome</keyword>
<proteinExistence type="inferred from homology"/>
<dbReference type="InterPro" id="IPR025064">
    <property type="entry name" value="DUF4005"/>
</dbReference>
<evidence type="ECO:0000256" key="3">
    <source>
        <dbReference type="ARBA" id="ARBA00024378"/>
    </source>
</evidence>
<dbReference type="Proteomes" id="UP001318860">
    <property type="component" value="Unassembled WGS sequence"/>
</dbReference>
<feature type="compositionally biased region" description="Polar residues" evidence="4">
    <location>
        <begin position="264"/>
        <end position="277"/>
    </location>
</feature>
<evidence type="ECO:0000256" key="4">
    <source>
        <dbReference type="SAM" id="MobiDB-lite"/>
    </source>
</evidence>
<protein>
    <recommendedName>
        <fullName evidence="5">DUF4005 domain-containing protein</fullName>
    </recommendedName>
</protein>
<evidence type="ECO:0000313" key="7">
    <source>
        <dbReference type="Proteomes" id="UP001318860"/>
    </source>
</evidence>
<feature type="region of interest" description="Disordered" evidence="4">
    <location>
        <begin position="231"/>
        <end position="281"/>
    </location>
</feature>
<dbReference type="CDD" id="cd23767">
    <property type="entry name" value="IQCD"/>
    <property type="match status" value="1"/>
</dbReference>
<dbReference type="Pfam" id="PF00612">
    <property type="entry name" value="IQ"/>
    <property type="match status" value="2"/>
</dbReference>
<sequence>MTPITSIHHVPQTPQDILTIFLINCVVGFPNMLMPVLSRTVLSPHAGTHEVYPENMGRTTRWLKGLFGIKIKDKEKNEYSVERNEKGGAWRDAAAGLCHNPTTIPPNITAAEAAWLRSFYSESKEQSKHAIAVAAATAAAADAAVAAAQAAVAVVRLTSQGRGGSREKWAAVKIQTVFRGYLARKALRALKGLVKIQALVRGYLVRKQAAATLYSMQALIRAQASVRAQKTRRRINNEESFPPQFQPRTSLEKYDEEKSEHPTTLHSRRLSASSENAMNPFDESPKIVEVDTGCRPKSRSRRTNSWMSASGEDYSFGKPISTPFQCRIPALPDGRNFPDQDWGLTGDECHFSTAQSTPRFTTSCGCNEPVTPAKSVCTESYLRSYGGDHPNYMAKTQSFKAKLRSQSAPKQRPEPGPKRRLTLHEMMESRNSLSGVRMQRSCSQAQQAISFKNAVMGKLGSSSDMVRENNLYPN</sequence>
<dbReference type="PANTHER" id="PTHR32295:SF10">
    <property type="entry name" value="PROTEIN IQ-DOMAIN 25"/>
    <property type="match status" value="1"/>
</dbReference>
<reference evidence="6 7" key="1">
    <citation type="journal article" date="2021" name="Comput. Struct. Biotechnol. J.">
        <title>De novo genome assembly of the potent medicinal plant Rehmannia glutinosa using nanopore technology.</title>
        <authorList>
            <person name="Ma L."/>
            <person name="Dong C."/>
            <person name="Song C."/>
            <person name="Wang X."/>
            <person name="Zheng X."/>
            <person name="Niu Y."/>
            <person name="Chen S."/>
            <person name="Feng W."/>
        </authorList>
    </citation>
    <scope>NUCLEOTIDE SEQUENCE [LARGE SCALE GENOMIC DNA]</scope>
    <source>
        <strain evidence="6">DH-2019</strain>
    </source>
</reference>
<feature type="domain" description="DUF4005" evidence="5">
    <location>
        <begin position="371"/>
        <end position="443"/>
    </location>
</feature>
<evidence type="ECO:0000256" key="2">
    <source>
        <dbReference type="ARBA" id="ARBA00024341"/>
    </source>
</evidence>
<comment type="subunit">
    <text evidence="3">Binds to multiple calmodulin (CaM) in the presence of Ca(2+) and CaM-like proteins.</text>
</comment>
<organism evidence="6 7">
    <name type="scientific">Rehmannia glutinosa</name>
    <name type="common">Chinese foxglove</name>
    <dbReference type="NCBI Taxonomy" id="99300"/>
    <lineage>
        <taxon>Eukaryota</taxon>
        <taxon>Viridiplantae</taxon>
        <taxon>Streptophyta</taxon>
        <taxon>Embryophyta</taxon>
        <taxon>Tracheophyta</taxon>
        <taxon>Spermatophyta</taxon>
        <taxon>Magnoliopsida</taxon>
        <taxon>eudicotyledons</taxon>
        <taxon>Gunneridae</taxon>
        <taxon>Pentapetalae</taxon>
        <taxon>asterids</taxon>
        <taxon>lamiids</taxon>
        <taxon>Lamiales</taxon>
        <taxon>Orobanchaceae</taxon>
        <taxon>Rehmannieae</taxon>
        <taxon>Rehmannia</taxon>
    </lineage>
</organism>
<gene>
    <name evidence="6" type="ORF">DH2020_006304</name>
</gene>
<dbReference type="EMBL" id="JABTTQ020000004">
    <property type="protein sequence ID" value="KAK6158990.1"/>
    <property type="molecule type" value="Genomic_DNA"/>
</dbReference>
<dbReference type="Pfam" id="PF13178">
    <property type="entry name" value="DUF4005"/>
    <property type="match status" value="1"/>
</dbReference>
<accession>A0ABR0XIQ1</accession>
<dbReference type="Gene3D" id="1.20.5.190">
    <property type="match status" value="1"/>
</dbReference>
<dbReference type="InterPro" id="IPR000048">
    <property type="entry name" value="IQ_motif_EF-hand-BS"/>
</dbReference>
<comment type="similarity">
    <text evidence="2">Belongs to the IQD family.</text>
</comment>
<evidence type="ECO:0000256" key="1">
    <source>
        <dbReference type="ARBA" id="ARBA00022860"/>
    </source>
</evidence>
<dbReference type="PANTHER" id="PTHR32295">
    <property type="entry name" value="IQ-DOMAIN 5-RELATED"/>
    <property type="match status" value="1"/>
</dbReference>
<keyword evidence="1" id="KW-0112">Calmodulin-binding</keyword>
<dbReference type="SMART" id="SM00015">
    <property type="entry name" value="IQ"/>
    <property type="match status" value="2"/>
</dbReference>
<feature type="compositionally biased region" description="Basic and acidic residues" evidence="4">
    <location>
        <begin position="250"/>
        <end position="263"/>
    </location>
</feature>
<name>A0ABR0XIQ1_REHGL</name>